<evidence type="ECO:0000313" key="2">
    <source>
        <dbReference type="EMBL" id="KAB5604813.1"/>
    </source>
</evidence>
<dbReference type="SUPFAM" id="SSF46955">
    <property type="entry name" value="Putative DNA-binding domain"/>
    <property type="match status" value="1"/>
</dbReference>
<evidence type="ECO:0000256" key="1">
    <source>
        <dbReference type="SAM" id="MobiDB-lite"/>
    </source>
</evidence>
<sequence length="88" mass="10052">MDDIRSIDTDRDGKTRLIIPKRMLTIRQLVALGYGSYDTLCRYVRTGELKAYRLGQRYLVRVSDAARLLEPVEPKPQPGKATGEEEAR</sequence>
<keyword evidence="3" id="KW-1185">Reference proteome</keyword>
<keyword evidence="2" id="KW-0238">DNA-binding</keyword>
<protein>
    <submittedName>
        <fullName evidence="2">DNA-binding protein</fullName>
    </submittedName>
</protein>
<organism evidence="2 3">
    <name type="scientific">Bifidobacterium jacchi</name>
    <dbReference type="NCBI Taxonomy" id="2490545"/>
    <lineage>
        <taxon>Bacteria</taxon>
        <taxon>Bacillati</taxon>
        <taxon>Actinomycetota</taxon>
        <taxon>Actinomycetes</taxon>
        <taxon>Bifidobacteriales</taxon>
        <taxon>Bifidobacteriaceae</taxon>
        <taxon>Bifidobacterium</taxon>
    </lineage>
</organism>
<dbReference type="Proteomes" id="UP000326336">
    <property type="component" value="Unassembled WGS sequence"/>
</dbReference>
<comment type="caution">
    <text evidence="2">The sequence shown here is derived from an EMBL/GenBank/DDBJ whole genome shotgun (WGS) entry which is preliminary data.</text>
</comment>
<dbReference type="AlphaFoldDB" id="A0A5N5RD46"/>
<dbReference type="GO" id="GO:0003677">
    <property type="term" value="F:DNA binding"/>
    <property type="evidence" value="ECO:0007669"/>
    <property type="project" value="UniProtKB-KW"/>
</dbReference>
<feature type="region of interest" description="Disordered" evidence="1">
    <location>
        <begin position="69"/>
        <end position="88"/>
    </location>
</feature>
<reference evidence="2 3" key="1">
    <citation type="journal article" date="2019" name="Int. J. Syst. Evol. Microbiol.">
        <title>Bifidobacterium jacchi sp. nov., isolated from the faeces of a baby common marmoset (Callithrix jacchus).</title>
        <authorList>
            <person name="Modesto M."/>
            <person name="Watanabe K."/>
            <person name="Arita M."/>
            <person name="Satti M."/>
            <person name="Oki K."/>
            <person name="Sciavilla P."/>
            <person name="Patavino C."/>
            <person name="Camma C."/>
            <person name="Michelini S."/>
            <person name="Sgorbati B."/>
            <person name="Mattarelli P."/>
        </authorList>
    </citation>
    <scope>NUCLEOTIDE SEQUENCE [LARGE SCALE GENOMIC DNA]</scope>
    <source>
        <strain evidence="2 3">MRM 9.3</strain>
    </source>
</reference>
<accession>A0A5N5RD46</accession>
<proteinExistence type="predicted"/>
<dbReference type="InterPro" id="IPR009061">
    <property type="entry name" value="DNA-bd_dom_put_sf"/>
</dbReference>
<gene>
    <name evidence="2" type="ORF">EHS19_09670</name>
</gene>
<dbReference type="EMBL" id="RQSP01000054">
    <property type="protein sequence ID" value="KAB5604813.1"/>
    <property type="molecule type" value="Genomic_DNA"/>
</dbReference>
<dbReference type="RefSeq" id="WP_151917547.1">
    <property type="nucleotide sequence ID" value="NZ_RQSP01000054.1"/>
</dbReference>
<name>A0A5N5RD46_9BIFI</name>
<evidence type="ECO:0000313" key="3">
    <source>
        <dbReference type="Proteomes" id="UP000326336"/>
    </source>
</evidence>